<dbReference type="AlphaFoldDB" id="A0AAP2GVD2"/>
<name>A0AAP2GVD2_9BACT</name>
<evidence type="ECO:0000313" key="1">
    <source>
        <dbReference type="EMBL" id="MBT1710743.1"/>
    </source>
</evidence>
<reference evidence="1 2" key="1">
    <citation type="submission" date="2021-05" db="EMBL/GenBank/DDBJ databases">
        <title>A Polyphasic approach of four new species of the genus Ohtaekwangia: Ohtaekwangia histidinii sp. nov., Ohtaekwangia cretensis sp. nov., Ohtaekwangia indiensis sp. nov., Ohtaekwangia reichenbachii sp. nov. from diverse environment.</title>
        <authorList>
            <person name="Octaviana S."/>
        </authorList>
    </citation>
    <scope>NUCLEOTIDE SEQUENCE [LARGE SCALE GENOMIC DNA]</scope>
    <source>
        <strain evidence="1 2">PWU5</strain>
    </source>
</reference>
<dbReference type="Proteomes" id="UP001319080">
    <property type="component" value="Unassembled WGS sequence"/>
</dbReference>
<dbReference type="EMBL" id="JAHESE010000025">
    <property type="protein sequence ID" value="MBT1710743.1"/>
    <property type="molecule type" value="Genomic_DNA"/>
</dbReference>
<proteinExistence type="predicted"/>
<accession>A0AAP2GVD2</accession>
<organism evidence="1 2">
    <name type="scientific">Dawidia cretensis</name>
    <dbReference type="NCBI Taxonomy" id="2782350"/>
    <lineage>
        <taxon>Bacteria</taxon>
        <taxon>Pseudomonadati</taxon>
        <taxon>Bacteroidota</taxon>
        <taxon>Cytophagia</taxon>
        <taxon>Cytophagales</taxon>
        <taxon>Chryseotaleaceae</taxon>
        <taxon>Dawidia</taxon>
    </lineage>
</organism>
<sequence length="61" mass="6782">MNKMTIVVTHILGKSSAILHADGLTLFEAIRSSDSNATISFADITHCTTAFKRIDWKSYDH</sequence>
<protein>
    <submittedName>
        <fullName evidence="1">Uncharacterized protein</fullName>
    </submittedName>
</protein>
<evidence type="ECO:0000313" key="2">
    <source>
        <dbReference type="Proteomes" id="UP001319080"/>
    </source>
</evidence>
<gene>
    <name evidence="1" type="ORF">KK062_21055</name>
</gene>
<comment type="caution">
    <text evidence="1">The sequence shown here is derived from an EMBL/GenBank/DDBJ whole genome shotgun (WGS) entry which is preliminary data.</text>
</comment>
<keyword evidence="2" id="KW-1185">Reference proteome</keyword>